<feature type="chain" id="PRO_5042961859" description="Plasminogen activator inhibitor 1" evidence="6">
    <location>
        <begin position="19"/>
        <end position="365"/>
    </location>
</feature>
<dbReference type="GO" id="GO:0061044">
    <property type="term" value="P:negative regulation of vascular wound healing"/>
    <property type="evidence" value="ECO:0007669"/>
    <property type="project" value="TreeGrafter"/>
</dbReference>
<dbReference type="GO" id="GO:0010757">
    <property type="term" value="P:negative regulation of plasminogen activation"/>
    <property type="evidence" value="ECO:0007669"/>
    <property type="project" value="TreeGrafter"/>
</dbReference>
<dbReference type="InterPro" id="IPR023795">
    <property type="entry name" value="Serpin_CS"/>
</dbReference>
<dbReference type="InterPro" id="IPR042185">
    <property type="entry name" value="Serpin_sf_2"/>
</dbReference>
<comment type="subunit">
    <text evidence="4">Forms a heterodimer with TMPRSS7. Interacts with VTN. Binds LRP1B; binding is followed by internalization and degradation. Interacts with PPP1CB. In complex with PLAU/uPA, interacts with PLAUR/uPAR. Interacts with SORL1 and LRP1, either alone or in complex with PLAU; these interactions are abolished in the presence of LRPAP1/RAP. The ternary complex composed of PLAUR-PLAU-PAI1 also interacts with SORL1. Interacts with PLAT/tPA. Also interacts with SORL1, when complexed to PLAT/tPA.</text>
</comment>
<evidence type="ECO:0000256" key="6">
    <source>
        <dbReference type="SAM" id="SignalP"/>
    </source>
</evidence>
<evidence type="ECO:0000313" key="8">
    <source>
        <dbReference type="Ensembl" id="ENSGACP00000032012.1"/>
    </source>
</evidence>
<dbReference type="AlphaFoldDB" id="A0AAQ4NZW6"/>
<reference evidence="8" key="3">
    <citation type="submission" date="2025-09" db="UniProtKB">
        <authorList>
            <consortium name="Ensembl"/>
        </authorList>
    </citation>
    <scope>IDENTIFICATION</scope>
</reference>
<evidence type="ECO:0000256" key="4">
    <source>
        <dbReference type="ARBA" id="ARBA00066062"/>
    </source>
</evidence>
<keyword evidence="6" id="KW-0732">Signal</keyword>
<reference evidence="8 9" key="1">
    <citation type="journal article" date="2021" name="G3 (Bethesda)">
        <title>Improved contiguity of the threespine stickleback genome using long-read sequencing.</title>
        <authorList>
            <person name="Nath S."/>
            <person name="Shaw D.E."/>
            <person name="White M.A."/>
        </authorList>
    </citation>
    <scope>NUCLEOTIDE SEQUENCE [LARGE SCALE GENOMIC DNA]</scope>
    <source>
        <strain evidence="8 9">Lake Benthic</strain>
    </source>
</reference>
<evidence type="ECO:0000256" key="3">
    <source>
        <dbReference type="ARBA" id="ARBA00043166"/>
    </source>
</evidence>
<dbReference type="Gene3D" id="2.30.39.10">
    <property type="entry name" value="Alpha-1-antitrypsin, domain 1"/>
    <property type="match status" value="1"/>
</dbReference>
<dbReference type="SMART" id="SM00093">
    <property type="entry name" value="SERPIN"/>
    <property type="match status" value="1"/>
</dbReference>
<accession>A0AAQ4NZW6</accession>
<evidence type="ECO:0000256" key="1">
    <source>
        <dbReference type="ARBA" id="ARBA00040523"/>
    </source>
</evidence>
<proteinExistence type="inferred from homology"/>
<dbReference type="InterPro" id="IPR000215">
    <property type="entry name" value="Serpin_fam"/>
</dbReference>
<dbReference type="InterPro" id="IPR042178">
    <property type="entry name" value="Serpin_sf_1"/>
</dbReference>
<dbReference type="SUPFAM" id="SSF56574">
    <property type="entry name" value="Serpins"/>
    <property type="match status" value="1"/>
</dbReference>
<dbReference type="Ensembl" id="ENSGACT00000043431.1">
    <property type="protein sequence ID" value="ENSGACP00000032012.1"/>
    <property type="gene ID" value="ENSGACG00000000715.2"/>
</dbReference>
<reference evidence="8" key="2">
    <citation type="submission" date="2025-08" db="UniProtKB">
        <authorList>
            <consortium name="Ensembl"/>
        </authorList>
    </citation>
    <scope>IDENTIFICATION</scope>
</reference>
<dbReference type="InterPro" id="IPR036186">
    <property type="entry name" value="Serpin_sf"/>
</dbReference>
<dbReference type="PANTHER" id="PTHR11461:SF49">
    <property type="entry name" value="PLASMINOGEN ACTIVATOR INHIBITOR 1"/>
    <property type="match status" value="1"/>
</dbReference>
<dbReference type="GeneTree" id="ENSGT00940000160621"/>
<dbReference type="PROSITE" id="PS00284">
    <property type="entry name" value="SERPIN"/>
    <property type="match status" value="1"/>
</dbReference>
<evidence type="ECO:0000313" key="9">
    <source>
        <dbReference type="Proteomes" id="UP000007635"/>
    </source>
</evidence>
<organism evidence="8 9">
    <name type="scientific">Gasterosteus aculeatus aculeatus</name>
    <name type="common">three-spined stickleback</name>
    <dbReference type="NCBI Taxonomy" id="481459"/>
    <lineage>
        <taxon>Eukaryota</taxon>
        <taxon>Metazoa</taxon>
        <taxon>Chordata</taxon>
        <taxon>Craniata</taxon>
        <taxon>Vertebrata</taxon>
        <taxon>Euteleostomi</taxon>
        <taxon>Actinopterygii</taxon>
        <taxon>Neopterygii</taxon>
        <taxon>Teleostei</taxon>
        <taxon>Neoteleostei</taxon>
        <taxon>Acanthomorphata</taxon>
        <taxon>Eupercaria</taxon>
        <taxon>Perciformes</taxon>
        <taxon>Cottioidei</taxon>
        <taxon>Gasterosteales</taxon>
        <taxon>Gasterosteidae</taxon>
        <taxon>Gasterosteus</taxon>
    </lineage>
</organism>
<feature type="domain" description="Serpin" evidence="7">
    <location>
        <begin position="29"/>
        <end position="362"/>
    </location>
</feature>
<dbReference type="Proteomes" id="UP000007635">
    <property type="component" value="Chromosome VII"/>
</dbReference>
<dbReference type="GO" id="GO:0005615">
    <property type="term" value="C:extracellular space"/>
    <property type="evidence" value="ECO:0007669"/>
    <property type="project" value="InterPro"/>
</dbReference>
<feature type="signal peptide" evidence="6">
    <location>
        <begin position="1"/>
        <end position="18"/>
    </location>
</feature>
<evidence type="ECO:0000259" key="7">
    <source>
        <dbReference type="SMART" id="SM00093"/>
    </source>
</evidence>
<sequence length="365" mass="40366">MLCVYTFLLLTLSGAALGSLQDKQTDFGLKVFLMLARDSVDQNVALSPYGVSSVLAMAQLGAAGNTRKALTAAMGFSLQERGMSRQQRLLQRDLSSEVAVDTASGVMVDFNKPDQAVSIINSWVSDHTAGAIPEFLAPGSLTDETRLVLLNALHFQGLWKVPFDSKLTQERMFHCANGSNVPVHMMTLTNRYNYGEFVTADGIDYDVIEVPYEGDRLSMLLVSPFEPEVSLSTLSADLSSKTIKQWRRELRSVKRQLAMPRFTLNSEVNLKAALLKMGLGDMFNLATADFTRMTDERLCVSKVLQKVKIEVDELGTKGAAATAAVMFSRMAVEEITLDRPFLFLIQHKQTGTVLFMGQFNQPQQQ</sequence>
<dbReference type="Pfam" id="PF00079">
    <property type="entry name" value="Serpin"/>
    <property type="match status" value="2"/>
</dbReference>
<dbReference type="GO" id="GO:0004867">
    <property type="term" value="F:serine-type endopeptidase inhibitor activity"/>
    <property type="evidence" value="ECO:0007669"/>
    <property type="project" value="InterPro"/>
</dbReference>
<dbReference type="PANTHER" id="PTHR11461">
    <property type="entry name" value="SERINE PROTEASE INHIBITOR, SERPIN"/>
    <property type="match status" value="1"/>
</dbReference>
<dbReference type="Gene3D" id="3.30.497.10">
    <property type="entry name" value="Antithrombin, subunit I, domain 2"/>
    <property type="match status" value="2"/>
</dbReference>
<protein>
    <recommendedName>
        <fullName evidence="1">Plasminogen activator inhibitor 1</fullName>
    </recommendedName>
    <alternativeName>
        <fullName evidence="2">Endothelial plasminogen activator inhibitor</fullName>
    </alternativeName>
    <alternativeName>
        <fullName evidence="3">Serpin E1</fullName>
    </alternativeName>
</protein>
<dbReference type="InterPro" id="IPR023796">
    <property type="entry name" value="Serpin_dom"/>
</dbReference>
<keyword evidence="9" id="KW-1185">Reference proteome</keyword>
<comment type="similarity">
    <text evidence="5">Belongs to the serpin family.</text>
</comment>
<evidence type="ECO:0000256" key="5">
    <source>
        <dbReference type="RuleBase" id="RU000411"/>
    </source>
</evidence>
<name>A0AAQ4NZW6_GASAC</name>
<evidence type="ECO:0000256" key="2">
    <source>
        <dbReference type="ARBA" id="ARBA00041825"/>
    </source>
</evidence>